<proteinExistence type="predicted"/>
<comment type="caution">
    <text evidence="1">The sequence shown here is derived from an EMBL/GenBank/DDBJ whole genome shotgun (WGS) entry which is preliminary data.</text>
</comment>
<dbReference type="AlphaFoldDB" id="A0A5B7I8Y3"/>
<dbReference type="Proteomes" id="UP000324222">
    <property type="component" value="Unassembled WGS sequence"/>
</dbReference>
<reference evidence="1 2" key="1">
    <citation type="submission" date="2019-05" db="EMBL/GenBank/DDBJ databases">
        <title>Another draft genome of Portunus trituberculatus and its Hox gene families provides insights of decapod evolution.</title>
        <authorList>
            <person name="Jeong J.-H."/>
            <person name="Song I."/>
            <person name="Kim S."/>
            <person name="Choi T."/>
            <person name="Kim D."/>
            <person name="Ryu S."/>
            <person name="Kim W."/>
        </authorList>
    </citation>
    <scope>NUCLEOTIDE SEQUENCE [LARGE SCALE GENOMIC DNA]</scope>
    <source>
        <tissue evidence="1">Muscle</tissue>
    </source>
</reference>
<sequence>MRLWSWGCRCLSSSSSSRASCECSSVSALEVEVLRVREAESRVTRGPLAVETVDRIRTRALGDPSDHKARMVPLYRLFLFGGE</sequence>
<evidence type="ECO:0000313" key="2">
    <source>
        <dbReference type="Proteomes" id="UP000324222"/>
    </source>
</evidence>
<name>A0A5B7I8Y3_PORTR</name>
<gene>
    <name evidence="1" type="ORF">E2C01_073250</name>
</gene>
<dbReference type="EMBL" id="VSRR010049267">
    <property type="protein sequence ID" value="MPC78753.1"/>
    <property type="molecule type" value="Genomic_DNA"/>
</dbReference>
<accession>A0A5B7I8Y3</accession>
<evidence type="ECO:0000313" key="1">
    <source>
        <dbReference type="EMBL" id="MPC78753.1"/>
    </source>
</evidence>
<keyword evidence="2" id="KW-1185">Reference proteome</keyword>
<protein>
    <submittedName>
        <fullName evidence="1">Uncharacterized protein</fullName>
    </submittedName>
</protein>
<organism evidence="1 2">
    <name type="scientific">Portunus trituberculatus</name>
    <name type="common">Swimming crab</name>
    <name type="synonym">Neptunus trituberculatus</name>
    <dbReference type="NCBI Taxonomy" id="210409"/>
    <lineage>
        <taxon>Eukaryota</taxon>
        <taxon>Metazoa</taxon>
        <taxon>Ecdysozoa</taxon>
        <taxon>Arthropoda</taxon>
        <taxon>Crustacea</taxon>
        <taxon>Multicrustacea</taxon>
        <taxon>Malacostraca</taxon>
        <taxon>Eumalacostraca</taxon>
        <taxon>Eucarida</taxon>
        <taxon>Decapoda</taxon>
        <taxon>Pleocyemata</taxon>
        <taxon>Brachyura</taxon>
        <taxon>Eubrachyura</taxon>
        <taxon>Portunoidea</taxon>
        <taxon>Portunidae</taxon>
        <taxon>Portuninae</taxon>
        <taxon>Portunus</taxon>
    </lineage>
</organism>